<accession>G1K0D0</accession>
<dbReference type="EMBL" id="JO495012">
    <property type="protein sequence ID" value="AEL79241.1"/>
    <property type="molecule type" value="mRNA"/>
</dbReference>
<proteinExistence type="evidence at transcript level"/>
<dbReference type="VEuPathDB" id="VectorBase:RPRC014792"/>
<evidence type="ECO:0000259" key="2">
    <source>
        <dbReference type="Pfam" id="PF09811"/>
    </source>
</evidence>
<feature type="compositionally biased region" description="Basic and acidic residues" evidence="1">
    <location>
        <begin position="27"/>
        <end position="37"/>
    </location>
</feature>
<organism evidence="3">
    <name type="scientific">Rhodnius prolixus</name>
    <name type="common">Triatomid bug</name>
    <dbReference type="NCBI Taxonomy" id="13249"/>
    <lineage>
        <taxon>Eukaryota</taxon>
        <taxon>Metazoa</taxon>
        <taxon>Ecdysozoa</taxon>
        <taxon>Arthropoda</taxon>
        <taxon>Hexapoda</taxon>
        <taxon>Insecta</taxon>
        <taxon>Pterygota</taxon>
        <taxon>Neoptera</taxon>
        <taxon>Paraneoptera</taxon>
        <taxon>Hemiptera</taxon>
        <taxon>Heteroptera</taxon>
        <taxon>Panheteroptera</taxon>
        <taxon>Cimicomorpha</taxon>
        <taxon>Reduviidae</taxon>
        <taxon>Triatominae</taxon>
        <taxon>Rhodnius</taxon>
    </lineage>
</organism>
<dbReference type="AlphaFoldDB" id="G1K0D0"/>
<feature type="domain" description="Essential protein Yae1 N-terminal" evidence="2">
    <location>
        <begin position="28"/>
        <end position="54"/>
    </location>
</feature>
<evidence type="ECO:0000313" key="3">
    <source>
        <dbReference type="EMBL" id="AEL79241.1"/>
    </source>
</evidence>
<sequence>MLKMCDSEELLISERTWRNSVQPIEQDGYREGHESGRQESFQKGFDDGYKDGYECAFQMAYKNAEHNVLQKLRLTNDTEVNPYKTPWMGNCDICRSQNKS</sequence>
<reference evidence="3" key="1">
    <citation type="journal article" date="2011" name="Insect Biochem. Mol. Biol.">
        <title>Transcriptome and gene expression profile of ovarian follicle tissue of the triatomine bug Rhodnius prolixus.</title>
        <authorList>
            <person name="Medeiros M.N."/>
            <person name="Logullo R."/>
            <person name="Ramos I.B."/>
            <person name="Sorgine M.H."/>
            <person name="Paiva-Silva G.O."/>
            <person name="Mesquita R.D."/>
            <person name="Machado E.A."/>
            <person name="Coutinho M.A."/>
            <person name="Masuda H."/>
            <person name="Capurro M.L."/>
            <person name="Ribeiro J.M."/>
            <person name="Cardoso Braz G.R."/>
            <person name="Oliveira P.L."/>
        </authorList>
    </citation>
    <scope>NUCLEOTIDE SEQUENCE</scope>
    <source>
        <tissue evidence="3">Ovary</tissue>
    </source>
</reference>
<dbReference type="InterPro" id="IPR019191">
    <property type="entry name" value="Essential_protein_Yae1_N"/>
</dbReference>
<dbReference type="Pfam" id="PF09811">
    <property type="entry name" value="Yae1_N"/>
    <property type="match status" value="1"/>
</dbReference>
<name>G1K0D0_RHOPR</name>
<protein>
    <recommendedName>
        <fullName evidence="2">Essential protein Yae1 N-terminal domain-containing protein</fullName>
    </recommendedName>
</protein>
<feature type="region of interest" description="Disordered" evidence="1">
    <location>
        <begin position="23"/>
        <end position="44"/>
    </location>
</feature>
<evidence type="ECO:0000256" key="1">
    <source>
        <dbReference type="SAM" id="MobiDB-lite"/>
    </source>
</evidence>